<dbReference type="PANTHER" id="PTHR10066:SF67">
    <property type="entry name" value="BETA-GLUCURONIDASE"/>
    <property type="match status" value="1"/>
</dbReference>
<evidence type="ECO:0000256" key="2">
    <source>
        <dbReference type="ARBA" id="ARBA00012761"/>
    </source>
</evidence>
<evidence type="ECO:0000313" key="8">
    <source>
        <dbReference type="EMBL" id="GKX31464.1"/>
    </source>
</evidence>
<evidence type="ECO:0000256" key="3">
    <source>
        <dbReference type="ARBA" id="ARBA00016205"/>
    </source>
</evidence>
<keyword evidence="4" id="KW-0378">Hydrolase</keyword>
<keyword evidence="9" id="KW-1185">Reference proteome</keyword>
<organism evidence="8 9">
    <name type="scientific">Vallitalea longa</name>
    <dbReference type="NCBI Taxonomy" id="2936439"/>
    <lineage>
        <taxon>Bacteria</taxon>
        <taxon>Bacillati</taxon>
        <taxon>Bacillota</taxon>
        <taxon>Clostridia</taxon>
        <taxon>Lachnospirales</taxon>
        <taxon>Vallitaleaceae</taxon>
        <taxon>Vallitalea</taxon>
    </lineage>
</organism>
<dbReference type="RefSeq" id="WP_281818549.1">
    <property type="nucleotide sequence ID" value="NZ_BRLB01000017.1"/>
</dbReference>
<dbReference type="GO" id="GO:0004566">
    <property type="term" value="F:beta-glucuronidase activity"/>
    <property type="evidence" value="ECO:0007669"/>
    <property type="project" value="UniProtKB-EC"/>
</dbReference>
<protein>
    <recommendedName>
        <fullName evidence="3">Beta-glucuronidase</fullName>
        <ecNumber evidence="2">3.2.1.31</ecNumber>
    </recommendedName>
</protein>
<feature type="domain" description="Glycoside hydrolase family 2 catalytic" evidence="7">
    <location>
        <begin position="263"/>
        <end position="562"/>
    </location>
</feature>
<evidence type="ECO:0000256" key="4">
    <source>
        <dbReference type="ARBA" id="ARBA00022801"/>
    </source>
</evidence>
<dbReference type="SUPFAM" id="SSF51445">
    <property type="entry name" value="(Trans)glycosidases"/>
    <property type="match status" value="1"/>
</dbReference>
<proteinExistence type="inferred from homology"/>
<comment type="similarity">
    <text evidence="1">Belongs to the glycosyl hydrolase 2 family.</text>
</comment>
<dbReference type="InterPro" id="IPR006102">
    <property type="entry name" value="Ig-like_GH2"/>
</dbReference>
<reference evidence="8" key="1">
    <citation type="submission" date="2022-06" db="EMBL/GenBank/DDBJ databases">
        <title>Vallitalea longa sp. nov., an anaerobic bacterium isolated from marine sediment.</title>
        <authorList>
            <person name="Hirano S."/>
            <person name="Terahara T."/>
            <person name="Mori K."/>
            <person name="Hamada M."/>
            <person name="Matsumoto R."/>
            <person name="Kobayashi T."/>
        </authorList>
    </citation>
    <scope>NUCLEOTIDE SEQUENCE</scope>
    <source>
        <strain evidence="8">SH18-1</strain>
    </source>
</reference>
<dbReference type="InterPro" id="IPR017853">
    <property type="entry name" value="GH"/>
</dbReference>
<dbReference type="SUPFAM" id="SSF49785">
    <property type="entry name" value="Galactose-binding domain-like"/>
    <property type="match status" value="1"/>
</dbReference>
<dbReference type="GO" id="GO:0019391">
    <property type="term" value="P:glucuronoside catabolic process"/>
    <property type="evidence" value="ECO:0007669"/>
    <property type="project" value="TreeGrafter"/>
</dbReference>
<dbReference type="Gene3D" id="2.60.40.10">
    <property type="entry name" value="Immunoglobulins"/>
    <property type="match status" value="1"/>
</dbReference>
<name>A0A9W5YGF4_9FIRM</name>
<evidence type="ECO:0000256" key="1">
    <source>
        <dbReference type="ARBA" id="ARBA00007401"/>
    </source>
</evidence>
<dbReference type="Pfam" id="PF02836">
    <property type="entry name" value="Glyco_hydro_2_C"/>
    <property type="match status" value="1"/>
</dbReference>
<dbReference type="PANTHER" id="PTHR10066">
    <property type="entry name" value="BETA-GLUCURONIDASE"/>
    <property type="match status" value="1"/>
</dbReference>
<evidence type="ECO:0000256" key="5">
    <source>
        <dbReference type="ARBA" id="ARBA00023295"/>
    </source>
</evidence>
<dbReference type="Pfam" id="PF00703">
    <property type="entry name" value="Glyco_hydro_2"/>
    <property type="match status" value="1"/>
</dbReference>
<dbReference type="InterPro" id="IPR023230">
    <property type="entry name" value="Glyco_hydro_2_CS"/>
</dbReference>
<dbReference type="Gene3D" id="2.60.120.260">
    <property type="entry name" value="Galactose-binding domain-like"/>
    <property type="match status" value="1"/>
</dbReference>
<accession>A0A9W5YGF4</accession>
<dbReference type="InterPro" id="IPR036156">
    <property type="entry name" value="Beta-gal/glucu_dom_sf"/>
</dbReference>
<evidence type="ECO:0000259" key="6">
    <source>
        <dbReference type="Pfam" id="PF00703"/>
    </source>
</evidence>
<dbReference type="InterPro" id="IPR006101">
    <property type="entry name" value="Glyco_hydro_2"/>
</dbReference>
<evidence type="ECO:0000313" key="9">
    <source>
        <dbReference type="Proteomes" id="UP001144256"/>
    </source>
</evidence>
<dbReference type="PRINTS" id="PR00132">
    <property type="entry name" value="GLHYDRLASE2"/>
</dbReference>
<keyword evidence="5" id="KW-0326">Glycosidase</keyword>
<comment type="caution">
    <text evidence="8">The sequence shown here is derived from an EMBL/GenBank/DDBJ whole genome shotgun (WGS) entry which is preliminary data.</text>
</comment>
<dbReference type="AlphaFoldDB" id="A0A9W5YGF4"/>
<dbReference type="Proteomes" id="UP001144256">
    <property type="component" value="Unassembled WGS sequence"/>
</dbReference>
<dbReference type="InterPro" id="IPR013783">
    <property type="entry name" value="Ig-like_fold"/>
</dbReference>
<feature type="domain" description="Glycoside hydrolase family 2 immunoglobulin-like beta-sandwich" evidence="6">
    <location>
        <begin position="155"/>
        <end position="260"/>
    </location>
</feature>
<dbReference type="SUPFAM" id="SSF49303">
    <property type="entry name" value="beta-Galactosidase/glucuronidase domain"/>
    <property type="match status" value="1"/>
</dbReference>
<sequence length="566" mass="65933">MIRLFNQHKVRQQKELEGLWEFQPLKEGQKLPSNYTEKMMVPSCWQSNIKYANYRGKAAYKLQVEIYEDGNYDITFKGVGHHGTVYFDGEKKCYHYGAYTEFHVVLKNVKKGNHTLEVMVSNEFDKESALHIPNDYYSYGGIIRPVVIEKLPDLYIKNVQGTPKFENSTWQLNIKAEIVNLSSTCKKVNFMAKLGDSNNKIRLENLQLAAKEKKQCKVVMICDDIKLWSNQEPNLYLLESCLITDNGTIKDDFNERIGFRKLEVSNRQLLLNGKAVKLKGFNRHEDFNMSGVSIPVQLACTDITLLLDMNCNTVRTCHYPNDERFLDLCDEYGILVWEESHARGLSIEDMQHKNFRSQSLMCIEEMIQSHYNHPSIIIWGLLNECASHVDKGRSLYEEQIKKIKSMDSSRPVTFASDKHFTDICMDLVDIISINIYHGWYGNSTIKEDISLQYCKELEWIESKFGNEKPMIISEFGAGAIYGNHDARELKWSEERQCKVISDSLEVYLKRTEIIGTLIWQFADCRVTEGRWEFIRPRGHNNKGVVDEYRRPKLAYNTVKEIFHQEY</sequence>
<dbReference type="Gene3D" id="3.20.20.80">
    <property type="entry name" value="Glycosidases"/>
    <property type="match status" value="1"/>
</dbReference>
<dbReference type="PROSITE" id="PS00719">
    <property type="entry name" value="GLYCOSYL_HYDROL_F2_1"/>
    <property type="match status" value="1"/>
</dbReference>
<dbReference type="GO" id="GO:0030246">
    <property type="term" value="F:carbohydrate binding"/>
    <property type="evidence" value="ECO:0007669"/>
    <property type="project" value="TreeGrafter"/>
</dbReference>
<dbReference type="EC" id="3.2.1.31" evidence="2"/>
<dbReference type="EMBL" id="BRLB01000017">
    <property type="protein sequence ID" value="GKX31464.1"/>
    <property type="molecule type" value="Genomic_DNA"/>
</dbReference>
<gene>
    <name evidence="8" type="ORF">SH1V18_39440</name>
</gene>
<dbReference type="InterPro" id="IPR006103">
    <property type="entry name" value="Glyco_hydro_2_cat"/>
</dbReference>
<dbReference type="GO" id="GO:0005975">
    <property type="term" value="P:carbohydrate metabolic process"/>
    <property type="evidence" value="ECO:0007669"/>
    <property type="project" value="InterPro"/>
</dbReference>
<evidence type="ECO:0000259" key="7">
    <source>
        <dbReference type="Pfam" id="PF02836"/>
    </source>
</evidence>
<dbReference type="InterPro" id="IPR008979">
    <property type="entry name" value="Galactose-bd-like_sf"/>
</dbReference>